<comment type="similarity">
    <text evidence="2 3">Belongs to the LOG family.</text>
</comment>
<reference evidence="4 5" key="1">
    <citation type="submission" date="2019-06" db="EMBL/GenBank/DDBJ databases">
        <title>Genomic Encyclopedia of Type Strains, Phase IV (KMG-V): Genome sequencing to study the core and pangenomes of soil and plant-associated prokaryotes.</title>
        <authorList>
            <person name="Whitman W."/>
        </authorList>
    </citation>
    <scope>NUCLEOTIDE SEQUENCE [LARGE SCALE GENOMIC DNA]</scope>
    <source>
        <strain evidence="4 5">BR 12005</strain>
    </source>
</reference>
<dbReference type="Proteomes" id="UP000320516">
    <property type="component" value="Unassembled WGS sequence"/>
</dbReference>
<dbReference type="GO" id="GO:0005829">
    <property type="term" value="C:cytosol"/>
    <property type="evidence" value="ECO:0007669"/>
    <property type="project" value="TreeGrafter"/>
</dbReference>
<dbReference type="EMBL" id="VITV01000004">
    <property type="protein sequence ID" value="TWB75231.1"/>
    <property type="molecule type" value="Genomic_DNA"/>
</dbReference>
<proteinExistence type="inferred from homology"/>
<dbReference type="SUPFAM" id="SSF102405">
    <property type="entry name" value="MCP/YpsA-like"/>
    <property type="match status" value="1"/>
</dbReference>
<dbReference type="AlphaFoldDB" id="A0A560JVZ9"/>
<dbReference type="EC" id="3.2.2.n1" evidence="3"/>
<organism evidence="4 5">
    <name type="scientific">Nitrospirillum amazonense</name>
    <dbReference type="NCBI Taxonomy" id="28077"/>
    <lineage>
        <taxon>Bacteria</taxon>
        <taxon>Pseudomonadati</taxon>
        <taxon>Pseudomonadota</taxon>
        <taxon>Alphaproteobacteria</taxon>
        <taxon>Rhodospirillales</taxon>
        <taxon>Azospirillaceae</taxon>
        <taxon>Nitrospirillum</taxon>
    </lineage>
</organism>
<evidence type="ECO:0000256" key="2">
    <source>
        <dbReference type="ARBA" id="ARBA00006763"/>
    </source>
</evidence>
<comment type="catalytic activity">
    <reaction evidence="1">
        <text>AMP + H2O = D-ribose 5-phosphate + adenine</text>
        <dbReference type="Rhea" id="RHEA:20129"/>
        <dbReference type="ChEBI" id="CHEBI:15377"/>
        <dbReference type="ChEBI" id="CHEBI:16708"/>
        <dbReference type="ChEBI" id="CHEBI:78346"/>
        <dbReference type="ChEBI" id="CHEBI:456215"/>
        <dbReference type="EC" id="3.2.2.4"/>
    </reaction>
</comment>
<sequence length="193" mass="20569">MQRLCVFCGSSPGFDPRHLEAARGLGRALAGAGIGLVYGGASVGLMGAVADAVLEAGGQVIGVIPESLKKKEIAHAGLTDLRVVASMHERKALMAELSDGFVALPGGIGTFEELFEVWTWAQLGHHQKPCAIYNVAGFYDGLTTFLDGVVASGFMKQNHRDMLVTADTAEDLLDKLRAYEPPAVTKWIKADER</sequence>
<dbReference type="PANTHER" id="PTHR31223:SF70">
    <property type="entry name" value="LOG FAMILY PROTEIN YJL055W"/>
    <property type="match status" value="1"/>
</dbReference>
<evidence type="ECO:0000313" key="4">
    <source>
        <dbReference type="EMBL" id="TWB75231.1"/>
    </source>
</evidence>
<dbReference type="Pfam" id="PF03641">
    <property type="entry name" value="Lysine_decarbox"/>
    <property type="match status" value="1"/>
</dbReference>
<gene>
    <name evidence="4" type="ORF">FBZ87_104334</name>
</gene>
<dbReference type="PANTHER" id="PTHR31223">
    <property type="entry name" value="LOG FAMILY PROTEIN YJL055W"/>
    <property type="match status" value="1"/>
</dbReference>
<dbReference type="RefSeq" id="WP_145610752.1">
    <property type="nucleotide sequence ID" value="NZ_JARPAF010000002.1"/>
</dbReference>
<dbReference type="GO" id="GO:0009691">
    <property type="term" value="P:cytokinin biosynthetic process"/>
    <property type="evidence" value="ECO:0007669"/>
    <property type="project" value="UniProtKB-UniRule"/>
</dbReference>
<name>A0A560JVZ9_9PROT</name>
<dbReference type="GO" id="GO:0008714">
    <property type="term" value="F:AMP nucleosidase activity"/>
    <property type="evidence" value="ECO:0007669"/>
    <property type="project" value="UniProtKB-EC"/>
</dbReference>
<accession>A0A560JVZ9</accession>
<dbReference type="InterPro" id="IPR031100">
    <property type="entry name" value="LOG_fam"/>
</dbReference>
<dbReference type="NCBIfam" id="TIGR00730">
    <property type="entry name" value="Rossman fold protein, TIGR00730 family"/>
    <property type="match status" value="1"/>
</dbReference>
<dbReference type="Gene3D" id="3.40.50.450">
    <property type="match status" value="1"/>
</dbReference>
<comment type="caution">
    <text evidence="4">The sequence shown here is derived from an EMBL/GenBank/DDBJ whole genome shotgun (WGS) entry which is preliminary data.</text>
</comment>
<dbReference type="InterPro" id="IPR005269">
    <property type="entry name" value="LOG"/>
</dbReference>
<keyword evidence="3" id="KW-0203">Cytokinin biosynthesis</keyword>
<evidence type="ECO:0000256" key="1">
    <source>
        <dbReference type="ARBA" id="ARBA00000274"/>
    </source>
</evidence>
<evidence type="ECO:0000256" key="3">
    <source>
        <dbReference type="RuleBase" id="RU363015"/>
    </source>
</evidence>
<protein>
    <recommendedName>
        <fullName evidence="3">Cytokinin riboside 5'-monophosphate phosphoribohydrolase</fullName>
        <ecNumber evidence="3">3.2.2.n1</ecNumber>
    </recommendedName>
</protein>
<evidence type="ECO:0000313" key="5">
    <source>
        <dbReference type="Proteomes" id="UP000320516"/>
    </source>
</evidence>
<keyword evidence="3" id="KW-0378">Hydrolase</keyword>